<evidence type="ECO:0000313" key="3">
    <source>
        <dbReference type="EMBL" id="MBB3207269.1"/>
    </source>
</evidence>
<name>A0A7W5DZ94_9BACT</name>
<dbReference type="AlphaFoldDB" id="A0A7W5DZ94"/>
<feature type="compositionally biased region" description="Polar residues" evidence="1">
    <location>
        <begin position="329"/>
        <end position="339"/>
    </location>
</feature>
<organism evidence="3 4">
    <name type="scientific">Aporhodopirellula rubra</name>
    <dbReference type="NCBI Taxonomy" id="980271"/>
    <lineage>
        <taxon>Bacteria</taxon>
        <taxon>Pseudomonadati</taxon>
        <taxon>Planctomycetota</taxon>
        <taxon>Planctomycetia</taxon>
        <taxon>Pirellulales</taxon>
        <taxon>Pirellulaceae</taxon>
        <taxon>Aporhodopirellula</taxon>
    </lineage>
</organism>
<dbReference type="Proteomes" id="UP000536179">
    <property type="component" value="Unassembled WGS sequence"/>
</dbReference>
<evidence type="ECO:0000256" key="1">
    <source>
        <dbReference type="SAM" id="MobiDB-lite"/>
    </source>
</evidence>
<feature type="compositionally biased region" description="Polar residues" evidence="1">
    <location>
        <begin position="390"/>
        <end position="401"/>
    </location>
</feature>
<evidence type="ECO:0000313" key="4">
    <source>
        <dbReference type="Proteomes" id="UP000536179"/>
    </source>
</evidence>
<keyword evidence="4" id="KW-1185">Reference proteome</keyword>
<feature type="region of interest" description="Disordered" evidence="1">
    <location>
        <begin position="329"/>
        <end position="417"/>
    </location>
</feature>
<dbReference type="EMBL" id="JACHXU010000009">
    <property type="protein sequence ID" value="MBB3207269.1"/>
    <property type="molecule type" value="Genomic_DNA"/>
</dbReference>
<keyword evidence="2" id="KW-0732">Signal</keyword>
<accession>A0A7W5DZ94</accession>
<gene>
    <name evidence="3" type="ORF">FHS27_003088</name>
</gene>
<feature type="chain" id="PRO_5030803264" evidence="2">
    <location>
        <begin position="26"/>
        <end position="444"/>
    </location>
</feature>
<proteinExistence type="predicted"/>
<sequence length="444" mass="48904">MNSCWQLLICLCVLMPWLGNQPTLADAPLAGSPLTGVPSNKTQYVLLNNDRVLSGTVWMRGSSVIVRRGHEAELTLRANQVLAVEDDLISLYHARVRSQRRRTLPSINVLISDLRWCIDQRIPDQATRLLMQIYSASPNHPVALQLESRLRRLAELDSLDEDSAVAVMNLDVESSSVNEIQPASHSVERPALDSMQHRTELPINPTTAPASLHRFTARVQPILISRCARCHHDDAPVATNWNLVLPPSGALRVTQRGSIANLESTLPHCDPNRPSSSALITMATQCHGEEVETGTLSRAKQQPPIAEHETALVRTLVEWIDSLSAQTIRDSMQSQVASSDETEMLNDGEMKREGRLSPIQPSEVAASLSSPPVPDGSPPASGGSPIEDPSTWSPIRESQASAAYDEQTRNSARPVRLPVVENPDDVRHFNRETRLLRQLGLGRE</sequence>
<dbReference type="RefSeq" id="WP_246419786.1">
    <property type="nucleotide sequence ID" value="NZ_JACHXU010000009.1"/>
</dbReference>
<comment type="caution">
    <text evidence="3">The sequence shown here is derived from an EMBL/GenBank/DDBJ whole genome shotgun (WGS) entry which is preliminary data.</text>
</comment>
<feature type="signal peptide" evidence="2">
    <location>
        <begin position="1"/>
        <end position="25"/>
    </location>
</feature>
<protein>
    <submittedName>
        <fullName evidence="3">Cytochrome c553</fullName>
    </submittedName>
</protein>
<reference evidence="3 4" key="1">
    <citation type="submission" date="2020-08" db="EMBL/GenBank/DDBJ databases">
        <title>Genomic Encyclopedia of Type Strains, Phase III (KMG-III): the genomes of soil and plant-associated and newly described type strains.</title>
        <authorList>
            <person name="Whitman W."/>
        </authorList>
    </citation>
    <scope>NUCLEOTIDE SEQUENCE [LARGE SCALE GENOMIC DNA]</scope>
    <source>
        <strain evidence="3 4">CECT 8075</strain>
    </source>
</reference>
<evidence type="ECO:0000256" key="2">
    <source>
        <dbReference type="SAM" id="SignalP"/>
    </source>
</evidence>